<evidence type="ECO:0000256" key="6">
    <source>
        <dbReference type="ARBA" id="ARBA00022989"/>
    </source>
</evidence>
<dbReference type="InterPro" id="IPR038770">
    <property type="entry name" value="Na+/solute_symporter_sf"/>
</dbReference>
<sequence>MEVFFSLTVPFFAVIGLGYLAGARRLIPPAGIPHLNTFVFYFSMPALIVGALARQPVSVLLDGTFLAAWISAGLLLFALGALGARFAGMKGLASAAISGQASAVGNVGFLALPLVLVAFGPSGIGSVAAALIIDLVVLIPLSIGLIEVSRGSNELSATAKRVARGMVFNPFLVSIVAGVLLSATGIGIPAALERFVEFLGGAAGPTALFALGLSLAGRQLRGDLPGIFLMSLLKLIVHPVVAYLMLSGFGLSAEKVAVGTVVAAMPVAGNVFVIAEQYGVGARRVSAAILVSTVIAVVTVALALWFAKGLIGV</sequence>
<comment type="subcellular location">
    <subcellularLocation>
        <location evidence="1">Cell membrane</location>
        <topology evidence="1">Multi-pass membrane protein</topology>
    </subcellularLocation>
</comment>
<dbReference type="GO" id="GO:0055085">
    <property type="term" value="P:transmembrane transport"/>
    <property type="evidence" value="ECO:0007669"/>
    <property type="project" value="InterPro"/>
</dbReference>
<organism evidence="9 10">
    <name type="scientific">Rhodobium orientis</name>
    <dbReference type="NCBI Taxonomy" id="34017"/>
    <lineage>
        <taxon>Bacteria</taxon>
        <taxon>Pseudomonadati</taxon>
        <taxon>Pseudomonadota</taxon>
        <taxon>Alphaproteobacteria</taxon>
        <taxon>Hyphomicrobiales</taxon>
        <taxon>Rhodobiaceae</taxon>
        <taxon>Rhodobium</taxon>
    </lineage>
</organism>
<evidence type="ECO:0000256" key="1">
    <source>
        <dbReference type="ARBA" id="ARBA00004651"/>
    </source>
</evidence>
<evidence type="ECO:0000256" key="5">
    <source>
        <dbReference type="ARBA" id="ARBA00022692"/>
    </source>
</evidence>
<feature type="transmembrane region" description="Helical" evidence="8">
    <location>
        <begin position="228"/>
        <end position="250"/>
    </location>
</feature>
<feature type="transmembrane region" description="Helical" evidence="8">
    <location>
        <begin position="167"/>
        <end position="192"/>
    </location>
</feature>
<evidence type="ECO:0000313" key="9">
    <source>
        <dbReference type="EMBL" id="RAI27180.1"/>
    </source>
</evidence>
<evidence type="ECO:0000256" key="2">
    <source>
        <dbReference type="ARBA" id="ARBA00010145"/>
    </source>
</evidence>
<keyword evidence="3" id="KW-0813">Transport</keyword>
<keyword evidence="10" id="KW-1185">Reference proteome</keyword>
<gene>
    <name evidence="9" type="ORF">CH339_11330</name>
</gene>
<name>A0A327JL64_9HYPH</name>
<dbReference type="Pfam" id="PF03547">
    <property type="entry name" value="Mem_trans"/>
    <property type="match status" value="1"/>
</dbReference>
<dbReference type="PANTHER" id="PTHR36838">
    <property type="entry name" value="AUXIN EFFLUX CARRIER FAMILY PROTEIN"/>
    <property type="match status" value="1"/>
</dbReference>
<feature type="transmembrane region" description="Helical" evidence="8">
    <location>
        <begin position="256"/>
        <end position="275"/>
    </location>
</feature>
<accession>A0A327JL64</accession>
<feature type="transmembrane region" description="Helical" evidence="8">
    <location>
        <begin position="96"/>
        <end position="118"/>
    </location>
</feature>
<dbReference type="EMBL" id="NPEV01000021">
    <property type="protein sequence ID" value="RAI27180.1"/>
    <property type="molecule type" value="Genomic_DNA"/>
</dbReference>
<feature type="transmembrane region" description="Helical" evidence="8">
    <location>
        <begin position="287"/>
        <end position="307"/>
    </location>
</feature>
<keyword evidence="4" id="KW-1003">Cell membrane</keyword>
<evidence type="ECO:0000313" key="10">
    <source>
        <dbReference type="Proteomes" id="UP000249299"/>
    </source>
</evidence>
<dbReference type="AlphaFoldDB" id="A0A327JL64"/>
<evidence type="ECO:0000256" key="7">
    <source>
        <dbReference type="ARBA" id="ARBA00023136"/>
    </source>
</evidence>
<keyword evidence="7 8" id="KW-0472">Membrane</keyword>
<proteinExistence type="inferred from homology"/>
<comment type="caution">
    <text evidence="9">The sequence shown here is derived from an EMBL/GenBank/DDBJ whole genome shotgun (WGS) entry which is preliminary data.</text>
</comment>
<protein>
    <recommendedName>
        <fullName evidence="11">Transporter</fullName>
    </recommendedName>
</protein>
<dbReference type="OrthoDB" id="9810457at2"/>
<comment type="similarity">
    <text evidence="2">Belongs to the auxin efflux carrier (TC 2.A.69) family.</text>
</comment>
<dbReference type="RefSeq" id="WP_111434469.1">
    <property type="nucleotide sequence ID" value="NZ_JACIGG010000003.1"/>
</dbReference>
<evidence type="ECO:0000256" key="4">
    <source>
        <dbReference type="ARBA" id="ARBA00022475"/>
    </source>
</evidence>
<evidence type="ECO:0000256" key="8">
    <source>
        <dbReference type="SAM" id="Phobius"/>
    </source>
</evidence>
<dbReference type="Proteomes" id="UP000249299">
    <property type="component" value="Unassembled WGS sequence"/>
</dbReference>
<keyword evidence="6 8" id="KW-1133">Transmembrane helix</keyword>
<dbReference type="InterPro" id="IPR004776">
    <property type="entry name" value="Mem_transp_PIN-like"/>
</dbReference>
<dbReference type="PANTHER" id="PTHR36838:SF3">
    <property type="entry name" value="TRANSPORTER AUXIN EFFLUX CARRIER EC FAMILY"/>
    <property type="match status" value="1"/>
</dbReference>
<evidence type="ECO:0000256" key="3">
    <source>
        <dbReference type="ARBA" id="ARBA00022448"/>
    </source>
</evidence>
<feature type="transmembrane region" description="Helical" evidence="8">
    <location>
        <begin position="6"/>
        <end position="23"/>
    </location>
</feature>
<dbReference type="GO" id="GO:0005886">
    <property type="term" value="C:plasma membrane"/>
    <property type="evidence" value="ECO:0007669"/>
    <property type="project" value="UniProtKB-SubCell"/>
</dbReference>
<feature type="transmembrane region" description="Helical" evidence="8">
    <location>
        <begin position="35"/>
        <end position="53"/>
    </location>
</feature>
<feature type="transmembrane region" description="Helical" evidence="8">
    <location>
        <begin position="198"/>
        <end position="216"/>
    </location>
</feature>
<evidence type="ECO:0008006" key="11">
    <source>
        <dbReference type="Google" id="ProtNLM"/>
    </source>
</evidence>
<feature type="transmembrane region" description="Helical" evidence="8">
    <location>
        <begin position="124"/>
        <end position="146"/>
    </location>
</feature>
<dbReference type="Gene3D" id="1.20.1530.20">
    <property type="match status" value="1"/>
</dbReference>
<feature type="transmembrane region" description="Helical" evidence="8">
    <location>
        <begin position="65"/>
        <end position="84"/>
    </location>
</feature>
<keyword evidence="5 8" id="KW-0812">Transmembrane</keyword>
<reference evidence="9 10" key="1">
    <citation type="submission" date="2017-07" db="EMBL/GenBank/DDBJ databases">
        <title>Draft Genome Sequences of Select Purple Nonsulfur Bacteria.</title>
        <authorList>
            <person name="Lasarre B."/>
            <person name="Mckinlay J.B."/>
        </authorList>
    </citation>
    <scope>NUCLEOTIDE SEQUENCE [LARGE SCALE GENOMIC DNA]</scope>
    <source>
        <strain evidence="9 10">DSM 11290</strain>
    </source>
</reference>